<keyword evidence="7" id="KW-1185">Reference proteome</keyword>
<dbReference type="SUPFAM" id="SSF46689">
    <property type="entry name" value="Homeodomain-like"/>
    <property type="match status" value="1"/>
</dbReference>
<dbReference type="Pfam" id="PF00440">
    <property type="entry name" value="TetR_N"/>
    <property type="match status" value="1"/>
</dbReference>
<dbReference type="Pfam" id="PF13305">
    <property type="entry name" value="TetR_C_33"/>
    <property type="match status" value="1"/>
</dbReference>
<evidence type="ECO:0000259" key="5">
    <source>
        <dbReference type="PROSITE" id="PS50977"/>
    </source>
</evidence>
<dbReference type="PROSITE" id="PS50977">
    <property type="entry name" value="HTH_TETR_2"/>
    <property type="match status" value="1"/>
</dbReference>
<keyword evidence="1" id="KW-0805">Transcription regulation</keyword>
<keyword evidence="3" id="KW-0804">Transcription</keyword>
<proteinExistence type="predicted"/>
<dbReference type="EMBL" id="JAVDPW010000003">
    <property type="protein sequence ID" value="MDR6289330.1"/>
    <property type="molecule type" value="Genomic_DNA"/>
</dbReference>
<dbReference type="Proteomes" id="UP001262410">
    <property type="component" value="Unassembled WGS sequence"/>
</dbReference>
<dbReference type="InterPro" id="IPR001647">
    <property type="entry name" value="HTH_TetR"/>
</dbReference>
<dbReference type="RefSeq" id="WP_309793571.1">
    <property type="nucleotide sequence ID" value="NZ_JAVDPW010000003.1"/>
</dbReference>
<dbReference type="PANTHER" id="PTHR30055">
    <property type="entry name" value="HTH-TYPE TRANSCRIPTIONAL REGULATOR RUTR"/>
    <property type="match status" value="1"/>
</dbReference>
<evidence type="ECO:0000256" key="3">
    <source>
        <dbReference type="ARBA" id="ARBA00023163"/>
    </source>
</evidence>
<organism evidence="6 7">
    <name type="scientific">Inquilinus ginsengisoli</name>
    <dbReference type="NCBI Taxonomy" id="363840"/>
    <lineage>
        <taxon>Bacteria</taxon>
        <taxon>Pseudomonadati</taxon>
        <taxon>Pseudomonadota</taxon>
        <taxon>Alphaproteobacteria</taxon>
        <taxon>Rhodospirillales</taxon>
        <taxon>Rhodospirillaceae</taxon>
        <taxon>Inquilinus</taxon>
    </lineage>
</organism>
<feature type="DNA-binding region" description="H-T-H motif" evidence="4">
    <location>
        <begin position="41"/>
        <end position="60"/>
    </location>
</feature>
<dbReference type="InterPro" id="IPR009057">
    <property type="entry name" value="Homeodomain-like_sf"/>
</dbReference>
<protein>
    <submittedName>
        <fullName evidence="6">AcrR family transcriptional regulator</fullName>
    </submittedName>
</protein>
<name>A0ABU1JL37_9PROT</name>
<gene>
    <name evidence="6" type="ORF">E9232_001845</name>
</gene>
<dbReference type="Gene3D" id="1.10.357.10">
    <property type="entry name" value="Tetracycline Repressor, domain 2"/>
    <property type="match status" value="1"/>
</dbReference>
<evidence type="ECO:0000256" key="2">
    <source>
        <dbReference type="ARBA" id="ARBA00023125"/>
    </source>
</evidence>
<sequence length="216" mass="22835">MTDETSEAAAPRQPYHHGDLQRALIAAAEAILIERGVEGFTLREAARRAGVSAAAPAHHFGSAAGLLTEVAVLGFETLTRYLREGAESGGVDPAARLRGQGIGYIRFARAHPARFLLMFRKDRLSWEDGRLRAAGQAAFAELEDAVRAYRGIAAGQPLDRAALTTVLAAWSTVHGFAHLALDGKFDGIGAAAGGVTAEDLLPEMLAGLWPTRADPA</sequence>
<dbReference type="PANTHER" id="PTHR30055:SF220">
    <property type="entry name" value="TETR-FAMILY REGULATORY PROTEIN"/>
    <property type="match status" value="1"/>
</dbReference>
<accession>A0ABU1JL37</accession>
<evidence type="ECO:0000313" key="7">
    <source>
        <dbReference type="Proteomes" id="UP001262410"/>
    </source>
</evidence>
<feature type="domain" description="HTH tetR-type" evidence="5">
    <location>
        <begin position="18"/>
        <end position="78"/>
    </location>
</feature>
<evidence type="ECO:0000313" key="6">
    <source>
        <dbReference type="EMBL" id="MDR6289330.1"/>
    </source>
</evidence>
<dbReference type="InterPro" id="IPR025996">
    <property type="entry name" value="MT1864/Rv1816-like_C"/>
</dbReference>
<keyword evidence="2 4" id="KW-0238">DNA-binding</keyword>
<dbReference type="SUPFAM" id="SSF48498">
    <property type="entry name" value="Tetracyclin repressor-like, C-terminal domain"/>
    <property type="match status" value="1"/>
</dbReference>
<dbReference type="InterPro" id="IPR050109">
    <property type="entry name" value="HTH-type_TetR-like_transc_reg"/>
</dbReference>
<dbReference type="InterPro" id="IPR036271">
    <property type="entry name" value="Tet_transcr_reg_TetR-rel_C_sf"/>
</dbReference>
<comment type="caution">
    <text evidence="6">The sequence shown here is derived from an EMBL/GenBank/DDBJ whole genome shotgun (WGS) entry which is preliminary data.</text>
</comment>
<evidence type="ECO:0000256" key="4">
    <source>
        <dbReference type="PROSITE-ProRule" id="PRU00335"/>
    </source>
</evidence>
<reference evidence="6 7" key="1">
    <citation type="submission" date="2023-07" db="EMBL/GenBank/DDBJ databases">
        <title>Sorghum-associated microbial communities from plants grown in Nebraska, USA.</title>
        <authorList>
            <person name="Schachtman D."/>
        </authorList>
    </citation>
    <scope>NUCLEOTIDE SEQUENCE [LARGE SCALE GENOMIC DNA]</scope>
    <source>
        <strain evidence="6 7">584</strain>
    </source>
</reference>
<evidence type="ECO:0000256" key="1">
    <source>
        <dbReference type="ARBA" id="ARBA00023015"/>
    </source>
</evidence>